<evidence type="ECO:0000256" key="2">
    <source>
        <dbReference type="PROSITE-ProRule" id="PRU01091"/>
    </source>
</evidence>
<keyword evidence="1 2" id="KW-0238">DNA-binding</keyword>
<dbReference type="SUPFAM" id="SSF46894">
    <property type="entry name" value="C-terminal effector domain of the bipartite response regulators"/>
    <property type="match status" value="1"/>
</dbReference>
<dbReference type="InterPro" id="IPR003754">
    <property type="entry name" value="4pyrrol_synth_uPrphyn_synth"/>
</dbReference>
<organism evidence="4 5">
    <name type="scientific">Micromonospora rubida</name>
    <dbReference type="NCBI Taxonomy" id="2697657"/>
    <lineage>
        <taxon>Bacteria</taxon>
        <taxon>Bacillati</taxon>
        <taxon>Actinomycetota</taxon>
        <taxon>Actinomycetes</taxon>
        <taxon>Micromonosporales</taxon>
        <taxon>Micromonosporaceae</taxon>
        <taxon>Micromonospora</taxon>
    </lineage>
</organism>
<dbReference type="RefSeq" id="WP_396677108.1">
    <property type="nucleotide sequence ID" value="NZ_JBIRPU010000003.1"/>
</dbReference>
<reference evidence="4 5" key="1">
    <citation type="submission" date="2024-10" db="EMBL/GenBank/DDBJ databases">
        <title>The Natural Products Discovery Center: Release of the First 8490 Sequenced Strains for Exploring Actinobacteria Biosynthetic Diversity.</title>
        <authorList>
            <person name="Kalkreuter E."/>
            <person name="Kautsar S.A."/>
            <person name="Yang D."/>
            <person name="Bader C.D."/>
            <person name="Teijaro C.N."/>
            <person name="Fluegel L."/>
            <person name="Davis C.M."/>
            <person name="Simpson J.R."/>
            <person name="Lauterbach L."/>
            <person name="Steele A.D."/>
            <person name="Gui C."/>
            <person name="Meng S."/>
            <person name="Li G."/>
            <person name="Viehrig K."/>
            <person name="Ye F."/>
            <person name="Su P."/>
            <person name="Kiefer A.F."/>
            <person name="Nichols A."/>
            <person name="Cepeda A.J."/>
            <person name="Yan W."/>
            <person name="Fan B."/>
            <person name="Jiang Y."/>
            <person name="Adhikari A."/>
            <person name="Zheng C.-J."/>
            <person name="Schuster L."/>
            <person name="Cowan T.M."/>
            <person name="Smanski M.J."/>
            <person name="Chevrette M.G."/>
            <person name="De Carvalho L.P.S."/>
            <person name="Shen B."/>
        </authorList>
    </citation>
    <scope>NUCLEOTIDE SEQUENCE [LARGE SCALE GENOMIC DNA]</scope>
    <source>
        <strain evidence="4 5">NPDC021253</strain>
    </source>
</reference>
<dbReference type="NCBIfam" id="NF005568">
    <property type="entry name" value="PRK07239.1"/>
    <property type="match status" value="1"/>
</dbReference>
<evidence type="ECO:0000313" key="5">
    <source>
        <dbReference type="Proteomes" id="UP001611075"/>
    </source>
</evidence>
<feature type="domain" description="OmpR/PhoB-type" evidence="3">
    <location>
        <begin position="269"/>
        <end position="361"/>
    </location>
</feature>
<sequence length="362" mass="38894">MPHELAGFTIGVTADSQRDELATLLRRHGARVVIAPALRIVPLTDDTELREATRACLNHPPDVLMANTGIGMRGWLEAAEGWGLGEPLRGVLSRAYVVARGPEARNAIRAAGLRDRWSPGSESCEEVVEHLVRRGVAGQVVVMQLHGDRQPECTTALQDAGATVIEVPVYRWAPPTDPAPLHRLIDLVAGRLVDAVTFTSAPAAEALLHAAGDRTETVLEALRDDVLASCVGAVAAGPLVRRGVPVSTPSRARLDALVRTIVDELPRRTVTIRADGHLLTLRGHAAVIDEELRPLAPAPMAVLRALATSPGRVLSRTALLRTLPRGADEHAVEMAVARLRAGLRAPRVVQTVIKRGYRLRVD</sequence>
<keyword evidence="4" id="KW-0456">Lyase</keyword>
<evidence type="ECO:0000313" key="4">
    <source>
        <dbReference type="EMBL" id="MFI0792425.1"/>
    </source>
</evidence>
<dbReference type="Pfam" id="PF00486">
    <property type="entry name" value="Trans_reg_C"/>
    <property type="match status" value="1"/>
</dbReference>
<accession>A0ABW7SFG4</accession>
<dbReference type="Gene3D" id="1.10.10.10">
    <property type="entry name" value="Winged helix-like DNA-binding domain superfamily/Winged helix DNA-binding domain"/>
    <property type="match status" value="1"/>
</dbReference>
<gene>
    <name evidence="4" type="ORF">ACH4OY_06970</name>
</gene>
<dbReference type="SUPFAM" id="SSF69618">
    <property type="entry name" value="HemD-like"/>
    <property type="match status" value="1"/>
</dbReference>
<dbReference type="Proteomes" id="UP001611075">
    <property type="component" value="Unassembled WGS sequence"/>
</dbReference>
<dbReference type="SMART" id="SM00862">
    <property type="entry name" value="Trans_reg_C"/>
    <property type="match status" value="1"/>
</dbReference>
<dbReference type="Gene3D" id="3.40.50.10090">
    <property type="match status" value="2"/>
</dbReference>
<keyword evidence="5" id="KW-1185">Reference proteome</keyword>
<dbReference type="PROSITE" id="PS51755">
    <property type="entry name" value="OMPR_PHOB"/>
    <property type="match status" value="1"/>
</dbReference>
<dbReference type="InterPro" id="IPR001867">
    <property type="entry name" value="OmpR/PhoB-type_DNA-bd"/>
</dbReference>
<proteinExistence type="predicted"/>
<evidence type="ECO:0000256" key="1">
    <source>
        <dbReference type="ARBA" id="ARBA00023125"/>
    </source>
</evidence>
<dbReference type="EC" id="4.2.1.75" evidence="4"/>
<dbReference type="EMBL" id="JBIRPU010000003">
    <property type="protein sequence ID" value="MFI0792425.1"/>
    <property type="molecule type" value="Genomic_DNA"/>
</dbReference>
<dbReference type="InterPro" id="IPR036108">
    <property type="entry name" value="4pyrrol_syn_uPrphyn_synt_sf"/>
</dbReference>
<name>A0ABW7SFG4_9ACTN</name>
<comment type="caution">
    <text evidence="4">The sequence shown here is derived from an EMBL/GenBank/DDBJ whole genome shotgun (WGS) entry which is preliminary data.</text>
</comment>
<dbReference type="Pfam" id="PF02602">
    <property type="entry name" value="HEM4"/>
    <property type="match status" value="1"/>
</dbReference>
<dbReference type="CDD" id="cd06578">
    <property type="entry name" value="HemD"/>
    <property type="match status" value="1"/>
</dbReference>
<dbReference type="InterPro" id="IPR039793">
    <property type="entry name" value="UROS/Hem4"/>
</dbReference>
<evidence type="ECO:0000259" key="3">
    <source>
        <dbReference type="PROSITE" id="PS51755"/>
    </source>
</evidence>
<dbReference type="PANTHER" id="PTHR40082:SF1">
    <property type="entry name" value="BLR5956 PROTEIN"/>
    <property type="match status" value="1"/>
</dbReference>
<dbReference type="GO" id="GO:0004852">
    <property type="term" value="F:uroporphyrinogen-III synthase activity"/>
    <property type="evidence" value="ECO:0007669"/>
    <property type="project" value="UniProtKB-EC"/>
</dbReference>
<feature type="DNA-binding region" description="OmpR/PhoB-type" evidence="2">
    <location>
        <begin position="269"/>
        <end position="361"/>
    </location>
</feature>
<dbReference type="InterPro" id="IPR036388">
    <property type="entry name" value="WH-like_DNA-bd_sf"/>
</dbReference>
<dbReference type="InterPro" id="IPR016032">
    <property type="entry name" value="Sig_transdc_resp-reg_C-effctor"/>
</dbReference>
<dbReference type="PANTHER" id="PTHR40082">
    <property type="entry name" value="BLR5956 PROTEIN"/>
    <property type="match status" value="1"/>
</dbReference>
<protein>
    <submittedName>
        <fullName evidence="4">Uroporphyrinogen-III synthase</fullName>
        <ecNumber evidence="4">4.2.1.75</ecNumber>
    </submittedName>
</protein>